<keyword evidence="2" id="KW-1185">Reference proteome</keyword>
<dbReference type="AlphaFoldDB" id="A0A2G2Y8W2"/>
<dbReference type="PANTHER" id="PTHR32100">
    <property type="entry name" value="OMEGA-6 FATTY ACID DESATURASE, CHLOROPLASTIC"/>
    <property type="match status" value="1"/>
</dbReference>
<proteinExistence type="predicted"/>
<name>A0A2G2Y8W2_CAPAN</name>
<evidence type="ECO:0000313" key="1">
    <source>
        <dbReference type="EMBL" id="PHT66119.1"/>
    </source>
</evidence>
<comment type="caution">
    <text evidence="1">The sequence shown here is derived from an EMBL/GenBank/DDBJ whole genome shotgun (WGS) entry which is preliminary data.</text>
</comment>
<accession>A0A2G2Y8W2</accession>
<organism evidence="1 2">
    <name type="scientific">Capsicum annuum</name>
    <name type="common">Capsicum pepper</name>
    <dbReference type="NCBI Taxonomy" id="4072"/>
    <lineage>
        <taxon>Eukaryota</taxon>
        <taxon>Viridiplantae</taxon>
        <taxon>Streptophyta</taxon>
        <taxon>Embryophyta</taxon>
        <taxon>Tracheophyta</taxon>
        <taxon>Spermatophyta</taxon>
        <taxon>Magnoliopsida</taxon>
        <taxon>eudicotyledons</taxon>
        <taxon>Gunneridae</taxon>
        <taxon>Pentapetalae</taxon>
        <taxon>asterids</taxon>
        <taxon>lamiids</taxon>
        <taxon>Solanales</taxon>
        <taxon>Solanaceae</taxon>
        <taxon>Solanoideae</taxon>
        <taxon>Capsiceae</taxon>
        <taxon>Capsicum</taxon>
    </lineage>
</organism>
<evidence type="ECO:0000313" key="2">
    <source>
        <dbReference type="Proteomes" id="UP000222542"/>
    </source>
</evidence>
<dbReference type="Gramene" id="PHT66119">
    <property type="protein sequence ID" value="PHT66119"/>
    <property type="gene ID" value="T459_30544"/>
</dbReference>
<dbReference type="InterPro" id="IPR012171">
    <property type="entry name" value="Fatty_acid_desaturase"/>
</dbReference>
<dbReference type="EMBL" id="AYRZ02000012">
    <property type="protein sequence ID" value="PHT66119.1"/>
    <property type="molecule type" value="Genomic_DNA"/>
</dbReference>
<protein>
    <submittedName>
        <fullName evidence="1">Uncharacterized protein</fullName>
    </submittedName>
</protein>
<dbReference type="Proteomes" id="UP000222542">
    <property type="component" value="Unassembled WGS sequence"/>
</dbReference>
<dbReference type="STRING" id="4072.A0A2G2Y8W2"/>
<reference evidence="1 2" key="1">
    <citation type="journal article" date="2014" name="Nat. Genet.">
        <title>Genome sequence of the hot pepper provides insights into the evolution of pungency in Capsicum species.</title>
        <authorList>
            <person name="Kim S."/>
            <person name="Park M."/>
            <person name="Yeom S.I."/>
            <person name="Kim Y.M."/>
            <person name="Lee J.M."/>
            <person name="Lee H.A."/>
            <person name="Seo E."/>
            <person name="Choi J."/>
            <person name="Cheong K."/>
            <person name="Kim K.T."/>
            <person name="Jung K."/>
            <person name="Lee G.W."/>
            <person name="Oh S.K."/>
            <person name="Bae C."/>
            <person name="Kim S.B."/>
            <person name="Lee H.Y."/>
            <person name="Kim S.Y."/>
            <person name="Kim M.S."/>
            <person name="Kang B.C."/>
            <person name="Jo Y.D."/>
            <person name="Yang H.B."/>
            <person name="Jeong H.J."/>
            <person name="Kang W.H."/>
            <person name="Kwon J.K."/>
            <person name="Shin C."/>
            <person name="Lim J.Y."/>
            <person name="Park J.H."/>
            <person name="Huh J.H."/>
            <person name="Kim J.S."/>
            <person name="Kim B.D."/>
            <person name="Cohen O."/>
            <person name="Paran I."/>
            <person name="Suh M.C."/>
            <person name="Lee S.B."/>
            <person name="Kim Y.K."/>
            <person name="Shin Y."/>
            <person name="Noh S.J."/>
            <person name="Park J."/>
            <person name="Seo Y.S."/>
            <person name="Kwon S.Y."/>
            <person name="Kim H.A."/>
            <person name="Park J.M."/>
            <person name="Kim H.J."/>
            <person name="Choi S.B."/>
            <person name="Bosland P.W."/>
            <person name="Reeves G."/>
            <person name="Jo S.H."/>
            <person name="Lee B.W."/>
            <person name="Cho H.T."/>
            <person name="Choi H.S."/>
            <person name="Lee M.S."/>
            <person name="Yu Y."/>
            <person name="Do Choi Y."/>
            <person name="Park B.S."/>
            <person name="van Deynze A."/>
            <person name="Ashrafi H."/>
            <person name="Hill T."/>
            <person name="Kim W.T."/>
            <person name="Pai H.S."/>
            <person name="Ahn H.K."/>
            <person name="Yeam I."/>
            <person name="Giovannoni J.J."/>
            <person name="Rose J.K."/>
            <person name="Sorensen I."/>
            <person name="Lee S.J."/>
            <person name="Kim R.W."/>
            <person name="Choi I.Y."/>
            <person name="Choi B.S."/>
            <person name="Lim J.S."/>
            <person name="Lee Y.H."/>
            <person name="Choi D."/>
        </authorList>
    </citation>
    <scope>NUCLEOTIDE SEQUENCE [LARGE SCALE GENOMIC DNA]</scope>
    <source>
        <strain evidence="2">cv. CM334</strain>
    </source>
</reference>
<reference evidence="1 2" key="2">
    <citation type="journal article" date="2017" name="Genome Biol.">
        <title>New reference genome sequences of hot pepper reveal the massive evolution of plant disease-resistance genes by retroduplication.</title>
        <authorList>
            <person name="Kim S."/>
            <person name="Park J."/>
            <person name="Yeom S.I."/>
            <person name="Kim Y.M."/>
            <person name="Seo E."/>
            <person name="Kim K.T."/>
            <person name="Kim M.S."/>
            <person name="Lee J.M."/>
            <person name="Cheong K."/>
            <person name="Shin H.S."/>
            <person name="Kim S.B."/>
            <person name="Han K."/>
            <person name="Lee J."/>
            <person name="Park M."/>
            <person name="Lee H.A."/>
            <person name="Lee H.Y."/>
            <person name="Lee Y."/>
            <person name="Oh S."/>
            <person name="Lee J.H."/>
            <person name="Choi E."/>
            <person name="Choi E."/>
            <person name="Lee S.E."/>
            <person name="Jeon J."/>
            <person name="Kim H."/>
            <person name="Choi G."/>
            <person name="Song H."/>
            <person name="Lee J."/>
            <person name="Lee S.C."/>
            <person name="Kwon J.K."/>
            <person name="Lee H.Y."/>
            <person name="Koo N."/>
            <person name="Hong Y."/>
            <person name="Kim R.W."/>
            <person name="Kang W.H."/>
            <person name="Huh J.H."/>
            <person name="Kang B.C."/>
            <person name="Yang T.J."/>
            <person name="Lee Y.H."/>
            <person name="Bennetzen J.L."/>
            <person name="Choi D."/>
        </authorList>
    </citation>
    <scope>NUCLEOTIDE SEQUENCE [LARGE SCALE GENOMIC DNA]</scope>
    <source>
        <strain evidence="2">cv. CM334</strain>
    </source>
</reference>
<gene>
    <name evidence="1" type="ORF">T459_30544</name>
</gene>
<sequence>MPSQFRTQVTLVHHTHSSLQHYDSSEWDHLRGALVTVDRDYGVLNKIFQNITDTRVASHILTHITLPCNKGNQSDQAIARRILQI</sequence>
<dbReference type="GO" id="GO:0016491">
    <property type="term" value="F:oxidoreductase activity"/>
    <property type="evidence" value="ECO:0007669"/>
    <property type="project" value="InterPro"/>
</dbReference>